<protein>
    <submittedName>
        <fullName evidence="6">5'-nucleotidase domain-containing protein 1</fullName>
    </submittedName>
</protein>
<dbReference type="SUPFAM" id="SSF56784">
    <property type="entry name" value="HAD-like"/>
    <property type="match status" value="1"/>
</dbReference>
<dbReference type="NCBIfam" id="TIGR02244">
    <property type="entry name" value="HAD-IG-Ncltidse"/>
    <property type="match status" value="1"/>
</dbReference>
<dbReference type="Pfam" id="PF05761">
    <property type="entry name" value="5_nucleotid"/>
    <property type="match status" value="1"/>
</dbReference>
<accession>A0ABM1NA25</accession>
<evidence type="ECO:0000256" key="1">
    <source>
        <dbReference type="ARBA" id="ARBA00009589"/>
    </source>
</evidence>
<gene>
    <name evidence="6" type="primary">LOC108567607</name>
</gene>
<reference evidence="6" key="1">
    <citation type="submission" date="2025-08" db="UniProtKB">
        <authorList>
            <consortium name="RefSeq"/>
        </authorList>
    </citation>
    <scope>IDENTIFICATION</scope>
    <source>
        <tissue evidence="6">Whole Larva</tissue>
    </source>
</reference>
<keyword evidence="4" id="KW-0460">Magnesium</keyword>
<evidence type="ECO:0000313" key="6">
    <source>
        <dbReference type="RefSeq" id="XP_017783675.1"/>
    </source>
</evidence>
<organism evidence="5 6">
    <name type="scientific">Nicrophorus vespilloides</name>
    <name type="common">Boreal carrion beetle</name>
    <dbReference type="NCBI Taxonomy" id="110193"/>
    <lineage>
        <taxon>Eukaryota</taxon>
        <taxon>Metazoa</taxon>
        <taxon>Ecdysozoa</taxon>
        <taxon>Arthropoda</taxon>
        <taxon>Hexapoda</taxon>
        <taxon>Insecta</taxon>
        <taxon>Pterygota</taxon>
        <taxon>Neoptera</taxon>
        <taxon>Endopterygota</taxon>
        <taxon>Coleoptera</taxon>
        <taxon>Polyphaga</taxon>
        <taxon>Staphyliniformia</taxon>
        <taxon>Silphidae</taxon>
        <taxon>Nicrophorinae</taxon>
        <taxon>Nicrophorus</taxon>
    </lineage>
</organism>
<proteinExistence type="inferred from homology"/>
<dbReference type="GeneID" id="108567607"/>
<dbReference type="RefSeq" id="XP_017783675.1">
    <property type="nucleotide sequence ID" value="XM_017928186.1"/>
</dbReference>
<evidence type="ECO:0000256" key="3">
    <source>
        <dbReference type="ARBA" id="ARBA00022801"/>
    </source>
</evidence>
<name>A0ABM1NA25_NICVS</name>
<dbReference type="InterPro" id="IPR008380">
    <property type="entry name" value="HAD-SF_hydro_IG_5-nucl"/>
</dbReference>
<dbReference type="InterPro" id="IPR036412">
    <property type="entry name" value="HAD-like_sf"/>
</dbReference>
<keyword evidence="3" id="KW-0378">Hydrolase</keyword>
<evidence type="ECO:0000256" key="4">
    <source>
        <dbReference type="ARBA" id="ARBA00022842"/>
    </source>
</evidence>
<dbReference type="Proteomes" id="UP000695000">
    <property type="component" value="Unplaced"/>
</dbReference>
<dbReference type="Gene3D" id="3.40.50.1000">
    <property type="entry name" value="HAD superfamily/HAD-like"/>
    <property type="match status" value="1"/>
</dbReference>
<keyword evidence="2" id="KW-0479">Metal-binding</keyword>
<keyword evidence="5" id="KW-1185">Reference proteome</keyword>
<dbReference type="PANTHER" id="PTHR12103:SF38">
    <property type="entry name" value="5'-NUCLEOTIDASE DOMAIN-CONTAINING PROTEIN 1"/>
    <property type="match status" value="1"/>
</dbReference>
<evidence type="ECO:0000256" key="2">
    <source>
        <dbReference type="ARBA" id="ARBA00022723"/>
    </source>
</evidence>
<evidence type="ECO:0000313" key="5">
    <source>
        <dbReference type="Proteomes" id="UP000695000"/>
    </source>
</evidence>
<dbReference type="PANTHER" id="PTHR12103">
    <property type="entry name" value="5'-NUCLEOTIDASE DOMAIN-CONTAINING"/>
    <property type="match status" value="1"/>
</dbReference>
<sequence length="475" mass="54479">MCVLISLRNQAFVSSMPNAVVMVVGKIRHKLASSCFDSKCFYSSRPVQNIQKSRVPKMFECSNLKVNSKESFKFLDYDCLGFDLDNTICRYKVSNMVKLEYKCLANFLIKERGYSGVHLNRPIEEHIDFMIKGLILDVERGNLLRIAPDGHILHGTHGTKKLDDNELTSYYGTECRWETTTLFSQNPLKTWNGPYSKVVRPLLDYFDMPAGLIFARAVDTIDEENGCKLEKYNIYSDILDALQDMFHKDNFSKNTSEYFTAIKEHPSDYIQKCSANMMDWLVSLKKQKKVLFLITGSHVDFASFTSTHCMGPNWKDLFDIVICFAKKPGFFTDNRPFIGVEGFKETEEVTDLQTNGVYLNGNWAGMHKFLQQASKKNNPKVLYVGDNLIQDVYTPAVNTTCDVVAVCEELEAEGIFGHSKNHTDQDLLVSNIWGSYFHRVDEFKETIWCGFIKKHAKLCIPSLEYVAQHQIDHEF</sequence>
<comment type="similarity">
    <text evidence="1">Belongs to the 5'(3')-deoxyribonucleotidase family.</text>
</comment>
<dbReference type="InterPro" id="IPR023214">
    <property type="entry name" value="HAD_sf"/>
</dbReference>